<evidence type="ECO:0000256" key="1">
    <source>
        <dbReference type="SAM" id="SignalP"/>
    </source>
</evidence>
<dbReference type="GO" id="GO:0009289">
    <property type="term" value="C:pilus"/>
    <property type="evidence" value="ECO:0007669"/>
    <property type="project" value="InterPro"/>
</dbReference>
<proteinExistence type="predicted"/>
<dbReference type="InterPro" id="IPR008966">
    <property type="entry name" value="Adhesion_dom_sf"/>
</dbReference>
<dbReference type="EMBL" id="JASSOM010000002">
    <property type="protein sequence ID" value="MDK9361831.1"/>
    <property type="molecule type" value="Genomic_DNA"/>
</dbReference>
<dbReference type="Gene3D" id="2.60.40.3310">
    <property type="match status" value="1"/>
</dbReference>
<dbReference type="SUPFAM" id="SSF49401">
    <property type="entry name" value="Bacterial adhesins"/>
    <property type="match status" value="1"/>
</dbReference>
<feature type="domain" description="Fimbrial-type adhesion" evidence="2">
    <location>
        <begin position="196"/>
        <end position="336"/>
    </location>
</feature>
<dbReference type="AlphaFoldDB" id="A0AAP4CYF3"/>
<sequence>MKYRVGLLFIGLLGAGFAQASCVLSPKSGLPAPHNFEVPDMTVYVDADQVASTTTPVTHYDTAVQGYPIGYITCADGEAYGKSAMNLPPQGAGYIFPTNVPGIGLKIIWNNGQAFGTGQLPAPGNMSFAPSPTGSWVYDAASLYRIEIYKTAETLKLDPQGANIILPPNDYAYNWVISDSISNAAQILHIGAIQIVSTPSCTFEGDKTVDFGTVTGNMLNASAEIEKPLDFAITCRTDYGTYSTTVSVTSDSASTDSRYIKVQDSSGATDALAIRIKNSTGGDLLLDGSTSETLSSTGSTLPAEFHWKATLMSQPGAAQHPAEGEFTAHAEILLQVK</sequence>
<evidence type="ECO:0000313" key="4">
    <source>
        <dbReference type="Proteomes" id="UP001223214"/>
    </source>
</evidence>
<dbReference type="InterPro" id="IPR000259">
    <property type="entry name" value="Adhesion_dom_fimbrial"/>
</dbReference>
<dbReference type="RefSeq" id="WP_285150439.1">
    <property type="nucleotide sequence ID" value="NZ_JASSOM010000002.1"/>
</dbReference>
<dbReference type="Gene3D" id="2.60.40.1090">
    <property type="entry name" value="Fimbrial-type adhesion domain"/>
    <property type="match status" value="1"/>
</dbReference>
<comment type="caution">
    <text evidence="3">The sequence shown here is derived from an EMBL/GenBank/DDBJ whole genome shotgun (WGS) entry which is preliminary data.</text>
</comment>
<reference evidence="3 4" key="1">
    <citation type="submission" date="2023-06" db="EMBL/GenBank/DDBJ databases">
        <title>Identification and characterization of antibiotic-resistant Gram-negative bacteria.</title>
        <authorList>
            <person name="Cho G.-S."/>
            <person name="Lee J."/>
            <person name="Tai E."/>
            <person name="Jeong S."/>
            <person name="Kim I."/>
            <person name="Kim B.-E."/>
            <person name="Jeong M.-I."/>
            <person name="Oh K.-K."/>
            <person name="Franz C.M.A.P."/>
        </authorList>
    </citation>
    <scope>NUCLEOTIDE SEQUENCE [LARGE SCALE GENOMIC DNA]</scope>
    <source>
        <strain evidence="3 4">V106_12</strain>
    </source>
</reference>
<gene>
    <name evidence="3" type="ORF">QQF32_01140</name>
</gene>
<evidence type="ECO:0000259" key="2">
    <source>
        <dbReference type="Pfam" id="PF00419"/>
    </source>
</evidence>
<keyword evidence="4" id="KW-1185">Reference proteome</keyword>
<dbReference type="Pfam" id="PF00419">
    <property type="entry name" value="Fimbrial"/>
    <property type="match status" value="1"/>
</dbReference>
<dbReference type="Proteomes" id="UP001223214">
    <property type="component" value="Unassembled WGS sequence"/>
</dbReference>
<dbReference type="GO" id="GO:0007155">
    <property type="term" value="P:cell adhesion"/>
    <property type="evidence" value="ECO:0007669"/>
    <property type="project" value="InterPro"/>
</dbReference>
<dbReference type="InterPro" id="IPR036937">
    <property type="entry name" value="Adhesion_dom_fimbrial_sf"/>
</dbReference>
<feature type="signal peptide" evidence="1">
    <location>
        <begin position="1"/>
        <end position="20"/>
    </location>
</feature>
<keyword evidence="1" id="KW-0732">Signal</keyword>
<feature type="chain" id="PRO_5042873196" evidence="1">
    <location>
        <begin position="21"/>
        <end position="337"/>
    </location>
</feature>
<protein>
    <submittedName>
        <fullName evidence="3">Fimbrial protein</fullName>
    </submittedName>
</protein>
<organism evidence="3 4">
    <name type="scientific">Lelliottia wanjuensis</name>
    <dbReference type="NCBI Taxonomy" id="3050585"/>
    <lineage>
        <taxon>Bacteria</taxon>
        <taxon>Pseudomonadati</taxon>
        <taxon>Pseudomonadota</taxon>
        <taxon>Gammaproteobacteria</taxon>
        <taxon>Enterobacterales</taxon>
        <taxon>Enterobacteriaceae</taxon>
        <taxon>Lelliottia</taxon>
    </lineage>
</organism>
<accession>A0AAP4CYF3</accession>
<name>A0AAP4CYF3_9ENTR</name>
<evidence type="ECO:0000313" key="3">
    <source>
        <dbReference type="EMBL" id="MDK9361831.1"/>
    </source>
</evidence>